<dbReference type="InterPro" id="IPR001173">
    <property type="entry name" value="Glyco_trans_2-like"/>
</dbReference>
<evidence type="ECO:0000259" key="2">
    <source>
        <dbReference type="Pfam" id="PF00535"/>
    </source>
</evidence>
<dbReference type="PANTHER" id="PTHR22916:SF64">
    <property type="entry name" value="TRANSFERASE, PUTATIVE-RELATED"/>
    <property type="match status" value="1"/>
</dbReference>
<dbReference type="InterPro" id="IPR029044">
    <property type="entry name" value="Nucleotide-diphossugar_trans"/>
</dbReference>
<comment type="caution">
    <text evidence="3">The sequence shown here is derived from an EMBL/GenBank/DDBJ whole genome shotgun (WGS) entry which is preliminary data.</text>
</comment>
<dbReference type="OrthoDB" id="597270at2"/>
<dbReference type="Gene3D" id="3.90.550.10">
    <property type="entry name" value="Spore Coat Polysaccharide Biosynthesis Protein SpsA, Chain A"/>
    <property type="match status" value="1"/>
</dbReference>
<sequence length="304" mass="34277">MNPTKQISVIICTYNRALHLTEALDSLYHQTLPKTSFEVIVVNNNSTDNTEDICKEYIRTHSDMQVRYLNEDKQGASFARNTGAAQSTSGLLCFMDDDAVANTDYLSRIIQFFEVHPGSGGLGGRIIPRYIPSEPIWMSHYVSSMVGNFHYAPQVSAFKSGKYPLESNMVVPKRLFDTIGGFNTSLPGVKGELRIGGEGKDFFYRLQALGHDIYYDPNIVVYHVVEVAKLTPAYLYRVASGYGRGERVRTLQKSKLAYLIKIIEYLFKLGASFVLGMIYLFRGQPAKSWPVVRFRIDALKGLFH</sequence>
<organism evidence="3 4">
    <name type="scientific">Sediminibacterium goheungense</name>
    <dbReference type="NCBI Taxonomy" id="1086393"/>
    <lineage>
        <taxon>Bacteria</taxon>
        <taxon>Pseudomonadati</taxon>
        <taxon>Bacteroidota</taxon>
        <taxon>Chitinophagia</taxon>
        <taxon>Chitinophagales</taxon>
        <taxon>Chitinophagaceae</taxon>
        <taxon>Sediminibacterium</taxon>
    </lineage>
</organism>
<evidence type="ECO:0000256" key="1">
    <source>
        <dbReference type="SAM" id="Phobius"/>
    </source>
</evidence>
<evidence type="ECO:0000313" key="3">
    <source>
        <dbReference type="EMBL" id="TDO25874.1"/>
    </source>
</evidence>
<keyword evidence="1" id="KW-0472">Membrane</keyword>
<keyword evidence="3" id="KW-0808">Transferase</keyword>
<keyword evidence="1" id="KW-0812">Transmembrane</keyword>
<protein>
    <submittedName>
        <fullName evidence="3">GT2 family glycosyltransferase</fullName>
    </submittedName>
</protein>
<proteinExistence type="predicted"/>
<reference evidence="3 4" key="1">
    <citation type="submission" date="2019-03" db="EMBL/GenBank/DDBJ databases">
        <title>Genomic Encyclopedia of Archaeal and Bacterial Type Strains, Phase II (KMG-II): from individual species to whole genera.</title>
        <authorList>
            <person name="Goeker M."/>
        </authorList>
    </citation>
    <scope>NUCLEOTIDE SEQUENCE [LARGE SCALE GENOMIC DNA]</scope>
    <source>
        <strain evidence="3 4">DSM 28323</strain>
    </source>
</reference>
<keyword evidence="1" id="KW-1133">Transmembrane helix</keyword>
<dbReference type="Pfam" id="PF00535">
    <property type="entry name" value="Glycos_transf_2"/>
    <property type="match status" value="1"/>
</dbReference>
<gene>
    <name evidence="3" type="ORF">BC659_2798</name>
</gene>
<dbReference type="PANTHER" id="PTHR22916">
    <property type="entry name" value="GLYCOSYLTRANSFERASE"/>
    <property type="match status" value="1"/>
</dbReference>
<dbReference type="Proteomes" id="UP000295741">
    <property type="component" value="Unassembled WGS sequence"/>
</dbReference>
<dbReference type="EMBL" id="SNWP01000012">
    <property type="protein sequence ID" value="TDO25874.1"/>
    <property type="molecule type" value="Genomic_DNA"/>
</dbReference>
<dbReference type="SUPFAM" id="SSF53448">
    <property type="entry name" value="Nucleotide-diphospho-sugar transferases"/>
    <property type="match status" value="1"/>
</dbReference>
<keyword evidence="4" id="KW-1185">Reference proteome</keyword>
<feature type="domain" description="Glycosyltransferase 2-like" evidence="2">
    <location>
        <begin position="8"/>
        <end position="141"/>
    </location>
</feature>
<accession>A0A4R6ITK0</accession>
<dbReference type="RefSeq" id="WP_133475360.1">
    <property type="nucleotide sequence ID" value="NZ_SNWP01000012.1"/>
</dbReference>
<feature type="transmembrane region" description="Helical" evidence="1">
    <location>
        <begin position="256"/>
        <end position="281"/>
    </location>
</feature>
<dbReference type="AlphaFoldDB" id="A0A4R6ITK0"/>
<name>A0A4R6ITK0_9BACT</name>
<evidence type="ECO:0000313" key="4">
    <source>
        <dbReference type="Proteomes" id="UP000295741"/>
    </source>
</evidence>
<dbReference type="GO" id="GO:0016758">
    <property type="term" value="F:hexosyltransferase activity"/>
    <property type="evidence" value="ECO:0007669"/>
    <property type="project" value="UniProtKB-ARBA"/>
</dbReference>